<dbReference type="RefSeq" id="WP_092207159.1">
    <property type="nucleotide sequence ID" value="NZ_FOVN01000002.1"/>
</dbReference>
<keyword evidence="1" id="KW-0812">Transmembrane</keyword>
<feature type="domain" description="Signal transduction histidine kinase internal region" evidence="2">
    <location>
        <begin position="190"/>
        <end position="267"/>
    </location>
</feature>
<feature type="transmembrane region" description="Helical" evidence="1">
    <location>
        <begin position="39"/>
        <end position="61"/>
    </location>
</feature>
<gene>
    <name evidence="3" type="ORF">SAMN04487989_102320</name>
</gene>
<dbReference type="GO" id="GO:0016020">
    <property type="term" value="C:membrane"/>
    <property type="evidence" value="ECO:0007669"/>
    <property type="project" value="InterPro"/>
</dbReference>
<dbReference type="EMBL" id="FOVN01000002">
    <property type="protein sequence ID" value="SFN66635.1"/>
    <property type="molecule type" value="Genomic_DNA"/>
</dbReference>
<keyword evidence="1" id="KW-0472">Membrane</keyword>
<dbReference type="SUPFAM" id="SSF55874">
    <property type="entry name" value="ATPase domain of HSP90 chaperone/DNA topoisomerase II/histidine kinase"/>
    <property type="match status" value="1"/>
</dbReference>
<organism evidence="3 4">
    <name type="scientific">Bizionia echini</name>
    <dbReference type="NCBI Taxonomy" id="649333"/>
    <lineage>
        <taxon>Bacteria</taxon>
        <taxon>Pseudomonadati</taxon>
        <taxon>Bacteroidota</taxon>
        <taxon>Flavobacteriia</taxon>
        <taxon>Flavobacteriales</taxon>
        <taxon>Flavobacteriaceae</taxon>
        <taxon>Bizionia</taxon>
    </lineage>
</organism>
<evidence type="ECO:0000313" key="4">
    <source>
        <dbReference type="Proteomes" id="UP000198705"/>
    </source>
</evidence>
<feature type="transmembrane region" description="Helical" evidence="1">
    <location>
        <begin position="120"/>
        <end position="137"/>
    </location>
</feature>
<proteinExistence type="predicted"/>
<name>A0A1I5AW09_9FLAO</name>
<accession>A0A1I5AW09</accession>
<dbReference type="InterPro" id="IPR010559">
    <property type="entry name" value="Sig_transdc_His_kin_internal"/>
</dbReference>
<feature type="transmembrane region" description="Helical" evidence="1">
    <location>
        <begin position="97"/>
        <end position="113"/>
    </location>
</feature>
<dbReference type="GO" id="GO:0000155">
    <property type="term" value="F:phosphorelay sensor kinase activity"/>
    <property type="evidence" value="ECO:0007669"/>
    <property type="project" value="InterPro"/>
</dbReference>
<feature type="transmembrane region" description="Helical" evidence="1">
    <location>
        <begin position="157"/>
        <end position="173"/>
    </location>
</feature>
<dbReference type="Gene3D" id="3.30.565.10">
    <property type="entry name" value="Histidine kinase-like ATPase, C-terminal domain"/>
    <property type="match status" value="1"/>
</dbReference>
<keyword evidence="4" id="KW-1185">Reference proteome</keyword>
<dbReference type="InterPro" id="IPR050640">
    <property type="entry name" value="Bact_2-comp_sensor_kinase"/>
</dbReference>
<evidence type="ECO:0000256" key="1">
    <source>
        <dbReference type="SAM" id="Phobius"/>
    </source>
</evidence>
<evidence type="ECO:0000313" key="3">
    <source>
        <dbReference type="EMBL" id="SFN66635.1"/>
    </source>
</evidence>
<dbReference type="Pfam" id="PF06580">
    <property type="entry name" value="His_kinase"/>
    <property type="match status" value="1"/>
</dbReference>
<protein>
    <submittedName>
        <fullName evidence="3">GHKL domain-containing protein</fullName>
    </submittedName>
</protein>
<sequence length="376" mass="44511">MFQFLKKYKAFLIGLLLIVPIFYMLDYIGFLLLPENQTLEIVIYAIFWGIIMALPFHYYTYLKEKKKTVFRVLGLVALFFIALLIDNSMKVPDNPITFSLLIGFWIGLAYVLIPTFIKKYWTLIAFIYTPLFLYFLYLRLFSGDLETYLKIKEELPFFIFFLPIPVLFLVWVFEQWKWVQNLKAEKSKTELSLLRSQINPHFFFNTLNNLYALTIKNSKQAPDVILKLSDMMRYTIYEGEKDTVKLGDEIEYLKNYMELHKIRYKKSVDLSFKHDVNTDLQIAPLLFIILLENAFKHGVETLSENAFIHIHLYEDDNAIYFNIENNFDSKEMSQTKGIGLANLKRRLSLLYPKKHELNNYIEGTIYKSTLKISKHA</sequence>
<evidence type="ECO:0000259" key="2">
    <source>
        <dbReference type="Pfam" id="PF06580"/>
    </source>
</evidence>
<dbReference type="STRING" id="649333.SAMN04487989_102320"/>
<reference evidence="4" key="1">
    <citation type="submission" date="2016-10" db="EMBL/GenBank/DDBJ databases">
        <authorList>
            <person name="Varghese N."/>
            <person name="Submissions S."/>
        </authorList>
    </citation>
    <scope>NUCLEOTIDE SEQUENCE [LARGE SCALE GENOMIC DNA]</scope>
    <source>
        <strain evidence="4">DSM 23925</strain>
    </source>
</reference>
<feature type="transmembrane region" description="Helical" evidence="1">
    <location>
        <begin position="12"/>
        <end position="33"/>
    </location>
</feature>
<dbReference type="AlphaFoldDB" id="A0A1I5AW09"/>
<dbReference type="Proteomes" id="UP000198705">
    <property type="component" value="Unassembled WGS sequence"/>
</dbReference>
<dbReference type="PANTHER" id="PTHR34220:SF7">
    <property type="entry name" value="SENSOR HISTIDINE KINASE YPDA"/>
    <property type="match status" value="1"/>
</dbReference>
<dbReference type="PANTHER" id="PTHR34220">
    <property type="entry name" value="SENSOR HISTIDINE KINASE YPDA"/>
    <property type="match status" value="1"/>
</dbReference>
<keyword evidence="1" id="KW-1133">Transmembrane helix</keyword>
<dbReference type="OrthoDB" id="9809908at2"/>
<dbReference type="InterPro" id="IPR036890">
    <property type="entry name" value="HATPase_C_sf"/>
</dbReference>
<feature type="transmembrane region" description="Helical" evidence="1">
    <location>
        <begin position="68"/>
        <end position="85"/>
    </location>
</feature>